<reference evidence="2" key="1">
    <citation type="submission" date="2020-11" db="EMBL/GenBank/DDBJ databases">
        <authorList>
            <consortium name="DOE Joint Genome Institute"/>
            <person name="Ahrendt S."/>
            <person name="Riley R."/>
            <person name="Andreopoulos W."/>
            <person name="Labutti K."/>
            <person name="Pangilinan J."/>
            <person name="Ruiz-Duenas F.J."/>
            <person name="Barrasa J.M."/>
            <person name="Sanchez-Garcia M."/>
            <person name="Camarero S."/>
            <person name="Miyauchi S."/>
            <person name="Serrano A."/>
            <person name="Linde D."/>
            <person name="Babiker R."/>
            <person name="Drula E."/>
            <person name="Ayuso-Fernandez I."/>
            <person name="Pacheco R."/>
            <person name="Padilla G."/>
            <person name="Ferreira P."/>
            <person name="Barriuso J."/>
            <person name="Kellner H."/>
            <person name="Castanera R."/>
            <person name="Alfaro M."/>
            <person name="Ramirez L."/>
            <person name="Pisabarro A.G."/>
            <person name="Kuo A."/>
            <person name="Tritt A."/>
            <person name="Lipzen A."/>
            <person name="He G."/>
            <person name="Yan M."/>
            <person name="Ng V."/>
            <person name="Cullen D."/>
            <person name="Martin F."/>
            <person name="Rosso M.-N."/>
            <person name="Henrissat B."/>
            <person name="Hibbett D."/>
            <person name="Martinez A.T."/>
            <person name="Grigoriev I.V."/>
        </authorList>
    </citation>
    <scope>NUCLEOTIDE SEQUENCE</scope>
    <source>
        <strain evidence="2">CBS 506.95</strain>
    </source>
</reference>
<keyword evidence="1" id="KW-0472">Membrane</keyword>
<organism evidence="2 3">
    <name type="scientific">Crepidotus variabilis</name>
    <dbReference type="NCBI Taxonomy" id="179855"/>
    <lineage>
        <taxon>Eukaryota</taxon>
        <taxon>Fungi</taxon>
        <taxon>Dikarya</taxon>
        <taxon>Basidiomycota</taxon>
        <taxon>Agaricomycotina</taxon>
        <taxon>Agaricomycetes</taxon>
        <taxon>Agaricomycetidae</taxon>
        <taxon>Agaricales</taxon>
        <taxon>Agaricineae</taxon>
        <taxon>Crepidotaceae</taxon>
        <taxon>Crepidotus</taxon>
    </lineage>
</organism>
<dbReference type="OrthoDB" id="2876679at2759"/>
<feature type="transmembrane region" description="Helical" evidence="1">
    <location>
        <begin position="6"/>
        <end position="26"/>
    </location>
</feature>
<dbReference type="Proteomes" id="UP000807306">
    <property type="component" value="Unassembled WGS sequence"/>
</dbReference>
<comment type="caution">
    <text evidence="2">The sequence shown here is derived from an EMBL/GenBank/DDBJ whole genome shotgun (WGS) entry which is preliminary data.</text>
</comment>
<keyword evidence="3" id="KW-1185">Reference proteome</keyword>
<feature type="transmembrane region" description="Helical" evidence="1">
    <location>
        <begin position="58"/>
        <end position="77"/>
    </location>
</feature>
<dbReference type="AlphaFoldDB" id="A0A9P6EH01"/>
<evidence type="ECO:0000256" key="1">
    <source>
        <dbReference type="SAM" id="Phobius"/>
    </source>
</evidence>
<keyword evidence="1" id="KW-1133">Transmembrane helix</keyword>
<sequence length="203" mass="23082">MSTVYTEFIFWAFLALVNLGISMLVFNSTRLELKQKVVEETTPYTRPIYTGPAFPSSFTYLSFATGFLNLAGAYLRLLRIHFLHIPTIPWLHQAFWEWLGKGGETRPELKALLDAEWLVAMNDWTSLVLAATFFLSACFNFATVRQLVLKKRWTKEILLPAVSPTISTSAEKVTDHQGGATSEKQHIRGRSFSVYVHPYATRS</sequence>
<feature type="transmembrane region" description="Helical" evidence="1">
    <location>
        <begin position="124"/>
        <end position="142"/>
    </location>
</feature>
<dbReference type="EMBL" id="MU157850">
    <property type="protein sequence ID" value="KAF9528733.1"/>
    <property type="molecule type" value="Genomic_DNA"/>
</dbReference>
<protein>
    <submittedName>
        <fullName evidence="2">Uncharacterized protein</fullName>
    </submittedName>
</protein>
<accession>A0A9P6EH01</accession>
<keyword evidence="1" id="KW-0812">Transmembrane</keyword>
<proteinExistence type="predicted"/>
<evidence type="ECO:0000313" key="2">
    <source>
        <dbReference type="EMBL" id="KAF9528733.1"/>
    </source>
</evidence>
<name>A0A9P6EH01_9AGAR</name>
<gene>
    <name evidence="2" type="ORF">CPB83DRAFT_853661</name>
</gene>
<evidence type="ECO:0000313" key="3">
    <source>
        <dbReference type="Proteomes" id="UP000807306"/>
    </source>
</evidence>